<comment type="caution">
    <text evidence="1">The sequence shown here is derived from an EMBL/GenBank/DDBJ whole genome shotgun (WGS) entry which is preliminary data.</text>
</comment>
<organism evidence="1 2">
    <name type="scientific">Corchorus olitorius</name>
    <dbReference type="NCBI Taxonomy" id="93759"/>
    <lineage>
        <taxon>Eukaryota</taxon>
        <taxon>Viridiplantae</taxon>
        <taxon>Streptophyta</taxon>
        <taxon>Embryophyta</taxon>
        <taxon>Tracheophyta</taxon>
        <taxon>Spermatophyta</taxon>
        <taxon>Magnoliopsida</taxon>
        <taxon>eudicotyledons</taxon>
        <taxon>Gunneridae</taxon>
        <taxon>Pentapetalae</taxon>
        <taxon>rosids</taxon>
        <taxon>malvids</taxon>
        <taxon>Malvales</taxon>
        <taxon>Malvaceae</taxon>
        <taxon>Grewioideae</taxon>
        <taxon>Apeibeae</taxon>
        <taxon>Corchorus</taxon>
    </lineage>
</organism>
<proteinExistence type="predicted"/>
<protein>
    <submittedName>
        <fullName evidence="1">Uncharacterized protein</fullName>
    </submittedName>
</protein>
<dbReference type="AlphaFoldDB" id="A0A1R3KLT0"/>
<keyword evidence="2" id="KW-1185">Reference proteome</keyword>
<name>A0A1R3KLT0_9ROSI</name>
<gene>
    <name evidence="1" type="ORF">COLO4_06828</name>
</gene>
<dbReference type="EMBL" id="AWUE01012928">
    <property type="protein sequence ID" value="OMP08040.1"/>
    <property type="molecule type" value="Genomic_DNA"/>
</dbReference>
<accession>A0A1R3KLT0</accession>
<evidence type="ECO:0000313" key="1">
    <source>
        <dbReference type="EMBL" id="OMP08040.1"/>
    </source>
</evidence>
<evidence type="ECO:0000313" key="2">
    <source>
        <dbReference type="Proteomes" id="UP000187203"/>
    </source>
</evidence>
<reference evidence="2" key="1">
    <citation type="submission" date="2013-09" db="EMBL/GenBank/DDBJ databases">
        <title>Corchorus olitorius genome sequencing.</title>
        <authorList>
            <person name="Alam M."/>
            <person name="Haque M.S."/>
            <person name="Islam M.S."/>
            <person name="Emdad E.M."/>
            <person name="Islam M.M."/>
            <person name="Ahmed B."/>
            <person name="Halim A."/>
            <person name="Hossen Q.M.M."/>
            <person name="Hossain M.Z."/>
            <person name="Ahmed R."/>
            <person name="Khan M.M."/>
            <person name="Islam R."/>
            <person name="Rashid M.M."/>
            <person name="Khan S.A."/>
            <person name="Rahman M.S."/>
            <person name="Alam M."/>
            <person name="Yahiya A.S."/>
            <person name="Khan M.S."/>
            <person name="Azam M.S."/>
            <person name="Haque T."/>
            <person name="Lashkar M.Z.H."/>
            <person name="Akhand A.I."/>
            <person name="Morshed G."/>
            <person name="Roy S."/>
            <person name="Uddin K.S."/>
            <person name="Rabeya T."/>
            <person name="Hossain A.S."/>
            <person name="Chowdhury A."/>
            <person name="Snigdha A.R."/>
            <person name="Mortoza M.S."/>
            <person name="Matin S.A."/>
            <person name="Hoque S.M.E."/>
            <person name="Islam M.K."/>
            <person name="Roy D.K."/>
            <person name="Haider R."/>
            <person name="Moosa M.M."/>
            <person name="Elias S.M."/>
            <person name="Hasan A.M."/>
            <person name="Jahan S."/>
            <person name="Shafiuddin M."/>
            <person name="Mahmood N."/>
            <person name="Shommy N.S."/>
        </authorList>
    </citation>
    <scope>NUCLEOTIDE SEQUENCE [LARGE SCALE GENOMIC DNA]</scope>
    <source>
        <strain evidence="2">cv. O-4</strain>
    </source>
</reference>
<dbReference type="Proteomes" id="UP000187203">
    <property type="component" value="Unassembled WGS sequence"/>
</dbReference>
<sequence length="35" mass="3939">MAVAKESNAHNHCVHNTKYYHNIDSYSSHLGIPCP</sequence>